<dbReference type="AlphaFoldDB" id="A0A822XFP9"/>
<dbReference type="Proteomes" id="UP000607653">
    <property type="component" value="Unassembled WGS sequence"/>
</dbReference>
<dbReference type="EMBL" id="DUZY01000001">
    <property type="protein sequence ID" value="DAD19210.1"/>
    <property type="molecule type" value="Genomic_DNA"/>
</dbReference>
<organism evidence="2 3">
    <name type="scientific">Nelumbo nucifera</name>
    <name type="common">Sacred lotus</name>
    <dbReference type="NCBI Taxonomy" id="4432"/>
    <lineage>
        <taxon>Eukaryota</taxon>
        <taxon>Viridiplantae</taxon>
        <taxon>Streptophyta</taxon>
        <taxon>Embryophyta</taxon>
        <taxon>Tracheophyta</taxon>
        <taxon>Spermatophyta</taxon>
        <taxon>Magnoliopsida</taxon>
        <taxon>Proteales</taxon>
        <taxon>Nelumbonaceae</taxon>
        <taxon>Nelumbo</taxon>
    </lineage>
</organism>
<comment type="caution">
    <text evidence="2">The sequence shown here is derived from an EMBL/GenBank/DDBJ whole genome shotgun (WGS) entry which is preliminary data.</text>
</comment>
<sequence>MAATGGSIPSSVFAVQTRRDLESSQGCNRRFRYEFRFRSSDKKRSRILPKLKRSQFRQNSQSSQQPRFMDSEEHQLVFRRLAFWFFRNRAASDDRKRRSGGFFFSGVTDCKQKAPASLRRERNGLLLHDYVLEHNDGLKTNTRGLKETTDEIFAIELPPSKSTLFDLRQGLVT</sequence>
<feature type="compositionally biased region" description="Low complexity" evidence="1">
    <location>
        <begin position="56"/>
        <end position="67"/>
    </location>
</feature>
<proteinExistence type="predicted"/>
<name>A0A822XFP9_NELNU</name>
<protein>
    <submittedName>
        <fullName evidence="2">Uncharacterized protein</fullName>
    </submittedName>
</protein>
<reference evidence="2 3" key="1">
    <citation type="journal article" date="2020" name="Mol. Biol. Evol.">
        <title>Distinct Expression and Methylation Patterns for Genes with Different Fates following a Single Whole-Genome Duplication in Flowering Plants.</title>
        <authorList>
            <person name="Shi T."/>
            <person name="Rahmani R.S."/>
            <person name="Gugger P.F."/>
            <person name="Wang M."/>
            <person name="Li H."/>
            <person name="Zhang Y."/>
            <person name="Li Z."/>
            <person name="Wang Q."/>
            <person name="Van de Peer Y."/>
            <person name="Marchal K."/>
            <person name="Chen J."/>
        </authorList>
    </citation>
    <scope>NUCLEOTIDE SEQUENCE [LARGE SCALE GENOMIC DNA]</scope>
    <source>
        <tissue evidence="2">Leaf</tissue>
    </source>
</reference>
<gene>
    <name evidence="2" type="ORF">HUJ06_020673</name>
</gene>
<accession>A0A822XFP9</accession>
<evidence type="ECO:0000256" key="1">
    <source>
        <dbReference type="SAM" id="MobiDB-lite"/>
    </source>
</evidence>
<evidence type="ECO:0000313" key="2">
    <source>
        <dbReference type="EMBL" id="DAD19210.1"/>
    </source>
</evidence>
<keyword evidence="3" id="KW-1185">Reference proteome</keyword>
<evidence type="ECO:0000313" key="3">
    <source>
        <dbReference type="Proteomes" id="UP000607653"/>
    </source>
</evidence>
<feature type="region of interest" description="Disordered" evidence="1">
    <location>
        <begin position="48"/>
        <end position="69"/>
    </location>
</feature>